<protein>
    <submittedName>
        <fullName evidence="3">Anti-anti-sigma factor</fullName>
    </submittedName>
</protein>
<feature type="region of interest" description="Disordered" evidence="1">
    <location>
        <begin position="1"/>
        <end position="21"/>
    </location>
</feature>
<evidence type="ECO:0000256" key="1">
    <source>
        <dbReference type="SAM" id="MobiDB-lite"/>
    </source>
</evidence>
<dbReference type="EMBL" id="PDCP01000015">
    <property type="protein sequence ID" value="PEG39361.1"/>
    <property type="molecule type" value="Genomic_DNA"/>
</dbReference>
<dbReference type="SUPFAM" id="SSF52091">
    <property type="entry name" value="SpoIIaa-like"/>
    <property type="match status" value="1"/>
</dbReference>
<dbReference type="Proteomes" id="UP000220914">
    <property type="component" value="Unassembled WGS sequence"/>
</dbReference>
<dbReference type="OrthoDB" id="3697150at2"/>
<dbReference type="AlphaFoldDB" id="A0A2A7N791"/>
<sequence length="147" mass="16025">MSTAFRTPRPVDRRQNHTAAFSTRWPQPSLAVITAIGDLDASNAAEFVDYALQDVERTKRLTLDLTGVDFFATAGFSALHTLNVRCASAGVQWVLVPSNAVRRLMQICDPDSTLPVANTMSAALRLLAADQRRLLKLVTEPSEGLGE</sequence>
<evidence type="ECO:0000259" key="2">
    <source>
        <dbReference type="PROSITE" id="PS50801"/>
    </source>
</evidence>
<proteinExistence type="predicted"/>
<reference evidence="3 4" key="1">
    <citation type="submission" date="2017-10" db="EMBL/GenBank/DDBJ databases">
        <title>The new phylogeny of genus Mycobacterium.</title>
        <authorList>
            <person name="Tortoli E."/>
            <person name="Trovato A."/>
            <person name="Cirillo D.M."/>
        </authorList>
    </citation>
    <scope>NUCLEOTIDE SEQUENCE [LARGE SCALE GENOMIC DNA]</scope>
    <source>
        <strain evidence="3 4">CCUG37673</strain>
    </source>
</reference>
<dbReference type="InterPro" id="IPR002645">
    <property type="entry name" value="STAS_dom"/>
</dbReference>
<gene>
    <name evidence="3" type="ORF">CQY20_10775</name>
</gene>
<keyword evidence="4" id="KW-1185">Reference proteome</keyword>
<accession>A0A2A7N791</accession>
<dbReference type="Gene3D" id="3.30.750.24">
    <property type="entry name" value="STAS domain"/>
    <property type="match status" value="1"/>
</dbReference>
<evidence type="ECO:0000313" key="4">
    <source>
        <dbReference type="Proteomes" id="UP000220914"/>
    </source>
</evidence>
<dbReference type="InterPro" id="IPR036513">
    <property type="entry name" value="STAS_dom_sf"/>
</dbReference>
<dbReference type="Pfam" id="PF01740">
    <property type="entry name" value="STAS"/>
    <property type="match status" value="1"/>
</dbReference>
<feature type="domain" description="STAS" evidence="2">
    <location>
        <begin position="28"/>
        <end position="96"/>
    </location>
</feature>
<dbReference type="CDD" id="cd07043">
    <property type="entry name" value="STAS_anti-anti-sigma_factors"/>
    <property type="match status" value="1"/>
</dbReference>
<evidence type="ECO:0000313" key="3">
    <source>
        <dbReference type="EMBL" id="PEG39361.1"/>
    </source>
</evidence>
<dbReference type="PROSITE" id="PS50801">
    <property type="entry name" value="STAS"/>
    <property type="match status" value="1"/>
</dbReference>
<name>A0A2A7N791_MYCAG</name>
<organism evidence="3 4">
    <name type="scientific">Mycolicibacterium agri</name>
    <name type="common">Mycobacterium agri</name>
    <dbReference type="NCBI Taxonomy" id="36811"/>
    <lineage>
        <taxon>Bacteria</taxon>
        <taxon>Bacillati</taxon>
        <taxon>Actinomycetota</taxon>
        <taxon>Actinomycetes</taxon>
        <taxon>Mycobacteriales</taxon>
        <taxon>Mycobacteriaceae</taxon>
        <taxon>Mycolicibacterium</taxon>
    </lineage>
</organism>
<comment type="caution">
    <text evidence="3">The sequence shown here is derived from an EMBL/GenBank/DDBJ whole genome shotgun (WGS) entry which is preliminary data.</text>
</comment>